<dbReference type="GO" id="GO:0005886">
    <property type="term" value="C:plasma membrane"/>
    <property type="evidence" value="ECO:0007669"/>
    <property type="project" value="TreeGrafter"/>
</dbReference>
<proteinExistence type="predicted"/>
<dbReference type="PANTHER" id="PTHR30336">
    <property type="entry name" value="INNER MEMBRANE PROTEIN, PROBABLE PERMEASE"/>
    <property type="match status" value="1"/>
</dbReference>
<name>A0A545AHY9_9ACTN</name>
<accession>A0A545AHY9</accession>
<dbReference type="Pfam" id="PF02698">
    <property type="entry name" value="DUF218"/>
    <property type="match status" value="1"/>
</dbReference>
<comment type="caution">
    <text evidence="2">The sequence shown here is derived from an EMBL/GenBank/DDBJ whole genome shotgun (WGS) entry which is preliminary data.</text>
</comment>
<sequence length="218" mass="23060">MRRRIIGALAGVVVLGVLAFGGPLVWTWSVSSGHRFSRVPDAPDAPVAIVFGAQLQPDGKPKPFLAGRLDVAAALYRAGHVKAILVSGDGSGTSGNETAAMTRYLAARGVPAAKLVADPAGLDSYDTCVRAYQVYGVRRALLVSQEFHLPRAVALCRHVGIEADGVAGRCDDCRQMTLWRNRFREIPAGFKAAVDAVRDRPPVVSSPPDSSVSKALTS</sequence>
<evidence type="ECO:0000313" key="2">
    <source>
        <dbReference type="EMBL" id="TQS40944.1"/>
    </source>
</evidence>
<feature type="domain" description="DUF218" evidence="1">
    <location>
        <begin position="47"/>
        <end position="163"/>
    </location>
</feature>
<keyword evidence="3" id="KW-1185">Reference proteome</keyword>
<dbReference type="Proteomes" id="UP000317982">
    <property type="component" value="Unassembled WGS sequence"/>
</dbReference>
<reference evidence="2 3" key="1">
    <citation type="submission" date="2019-07" db="EMBL/GenBank/DDBJ databases">
        <title>Cryptosporangium phraense sp. nov., isolated from plant litter.</title>
        <authorList>
            <person name="Suriyachadkun C."/>
        </authorList>
    </citation>
    <scope>NUCLEOTIDE SEQUENCE [LARGE SCALE GENOMIC DNA]</scope>
    <source>
        <strain evidence="2 3">A-T 5661</strain>
    </source>
</reference>
<gene>
    <name evidence="2" type="ORF">FL583_32520</name>
</gene>
<dbReference type="PANTHER" id="PTHR30336:SF6">
    <property type="entry name" value="INTEGRAL MEMBRANE PROTEIN"/>
    <property type="match status" value="1"/>
</dbReference>
<organism evidence="2 3">
    <name type="scientific">Cryptosporangium phraense</name>
    <dbReference type="NCBI Taxonomy" id="2593070"/>
    <lineage>
        <taxon>Bacteria</taxon>
        <taxon>Bacillati</taxon>
        <taxon>Actinomycetota</taxon>
        <taxon>Actinomycetes</taxon>
        <taxon>Cryptosporangiales</taxon>
        <taxon>Cryptosporangiaceae</taxon>
        <taxon>Cryptosporangium</taxon>
    </lineage>
</organism>
<dbReference type="InterPro" id="IPR003848">
    <property type="entry name" value="DUF218"/>
</dbReference>
<dbReference type="AlphaFoldDB" id="A0A545AHY9"/>
<dbReference type="CDD" id="cd06259">
    <property type="entry name" value="YdcF-like"/>
    <property type="match status" value="1"/>
</dbReference>
<evidence type="ECO:0000259" key="1">
    <source>
        <dbReference type="Pfam" id="PF02698"/>
    </source>
</evidence>
<dbReference type="InParanoid" id="A0A545AHY9"/>
<dbReference type="OrthoDB" id="9782395at2"/>
<dbReference type="EMBL" id="VIRS01000032">
    <property type="protein sequence ID" value="TQS40944.1"/>
    <property type="molecule type" value="Genomic_DNA"/>
</dbReference>
<dbReference type="InterPro" id="IPR051599">
    <property type="entry name" value="Cell_Envelope_Assoc"/>
</dbReference>
<protein>
    <submittedName>
        <fullName evidence="2">YdcF family protein</fullName>
    </submittedName>
</protein>
<evidence type="ECO:0000313" key="3">
    <source>
        <dbReference type="Proteomes" id="UP000317982"/>
    </source>
</evidence>